<comment type="pathway">
    <text evidence="1">Bacterial outer membrane biogenesis; LPS O-antigen biosynthesis.</text>
</comment>
<dbReference type="Proteomes" id="UP000291562">
    <property type="component" value="Chromosome"/>
</dbReference>
<reference evidence="4 5" key="1">
    <citation type="submission" date="2019-01" db="EMBL/GenBank/DDBJ databases">
        <title>Pseudolysobacter antarctica gen. nov., sp. nov., isolated from Fildes Peninsula, Antarctica.</title>
        <authorList>
            <person name="Wei Z."/>
            <person name="Peng F."/>
        </authorList>
    </citation>
    <scope>NUCLEOTIDE SEQUENCE [LARGE SCALE GENOMIC DNA]</scope>
    <source>
        <strain evidence="4 5">AQ6-296</strain>
    </source>
</reference>
<evidence type="ECO:0000259" key="3">
    <source>
        <dbReference type="Pfam" id="PF01370"/>
    </source>
</evidence>
<dbReference type="SUPFAM" id="SSF51735">
    <property type="entry name" value="NAD(P)-binding Rossmann-fold domains"/>
    <property type="match status" value="1"/>
</dbReference>
<dbReference type="PROSITE" id="PS00061">
    <property type="entry name" value="ADH_SHORT"/>
    <property type="match status" value="1"/>
</dbReference>
<evidence type="ECO:0000313" key="5">
    <source>
        <dbReference type="Proteomes" id="UP000291562"/>
    </source>
</evidence>
<accession>A0A411HGG6</accession>
<dbReference type="PANTHER" id="PTHR43000">
    <property type="entry name" value="DTDP-D-GLUCOSE 4,6-DEHYDRATASE-RELATED"/>
    <property type="match status" value="1"/>
</dbReference>
<keyword evidence="5" id="KW-1185">Reference proteome</keyword>
<dbReference type="KEGG" id="xbc:ELE36_03870"/>
<dbReference type="OrthoDB" id="5295702at2"/>
<dbReference type="Gene3D" id="3.40.50.720">
    <property type="entry name" value="NAD(P)-binding Rossmann-like Domain"/>
    <property type="match status" value="1"/>
</dbReference>
<dbReference type="InterPro" id="IPR036291">
    <property type="entry name" value="NAD(P)-bd_dom_sf"/>
</dbReference>
<dbReference type="Pfam" id="PF01370">
    <property type="entry name" value="Epimerase"/>
    <property type="match status" value="1"/>
</dbReference>
<protein>
    <submittedName>
        <fullName evidence="4">NAD-dependent epimerase/dehydratase family protein</fullName>
    </submittedName>
</protein>
<dbReference type="Gene3D" id="3.90.25.10">
    <property type="entry name" value="UDP-galactose 4-epimerase, domain 1"/>
    <property type="match status" value="1"/>
</dbReference>
<evidence type="ECO:0000256" key="2">
    <source>
        <dbReference type="ARBA" id="ARBA00007637"/>
    </source>
</evidence>
<dbReference type="RefSeq" id="WP_129831842.1">
    <property type="nucleotide sequence ID" value="NZ_CP035704.1"/>
</dbReference>
<name>A0A411HGG6_9GAMM</name>
<dbReference type="InterPro" id="IPR020904">
    <property type="entry name" value="Sc_DH/Rdtase_CS"/>
</dbReference>
<evidence type="ECO:0000313" key="4">
    <source>
        <dbReference type="EMBL" id="QBB69585.1"/>
    </source>
</evidence>
<comment type="similarity">
    <text evidence="2">Belongs to the NAD(P)-dependent epimerase/dehydratase family.</text>
</comment>
<proteinExistence type="inferred from homology"/>
<sequence>MSVSNNSRRIVLLGGAGFMGRALSIRLRDRGYDVHVLTRSITMNTPDGVTVHGGGIENSELIRRLIPQSSTVVHMASATTPSLSSKSPSLEANLNIAPMLGLLEELQQHPQVRLIYISSGGTVYGNPKQELVSESAELKPLSFYGAGKVAAEGFLQCFQRASGSPIIILRPSNVYGPGQPRYQGFGVIRTMLQHMLDHSPMTIWGDGSVIRDFIYIDDVVSAIECVLGDKDASGIFNLGSGVGHSLNDLKNIIEEVCADTLSVHYESTRTIDVQRIVLDTQKMQQCFDWTLTTSLREGIKKTWEWLCLRKHQRN</sequence>
<organism evidence="4 5">
    <name type="scientific">Pseudolysobacter antarcticus</name>
    <dbReference type="NCBI Taxonomy" id="2511995"/>
    <lineage>
        <taxon>Bacteria</taxon>
        <taxon>Pseudomonadati</taxon>
        <taxon>Pseudomonadota</taxon>
        <taxon>Gammaproteobacteria</taxon>
        <taxon>Lysobacterales</taxon>
        <taxon>Rhodanobacteraceae</taxon>
        <taxon>Pseudolysobacter</taxon>
    </lineage>
</organism>
<dbReference type="AlphaFoldDB" id="A0A411HGG6"/>
<dbReference type="InterPro" id="IPR001509">
    <property type="entry name" value="Epimerase_deHydtase"/>
</dbReference>
<dbReference type="EMBL" id="CP035704">
    <property type="protein sequence ID" value="QBB69585.1"/>
    <property type="molecule type" value="Genomic_DNA"/>
</dbReference>
<gene>
    <name evidence="4" type="ORF">ELE36_03870</name>
</gene>
<evidence type="ECO:0000256" key="1">
    <source>
        <dbReference type="ARBA" id="ARBA00005125"/>
    </source>
</evidence>
<feature type="domain" description="NAD-dependent epimerase/dehydratase" evidence="3">
    <location>
        <begin position="10"/>
        <end position="239"/>
    </location>
</feature>